<accession>A0A841AB74</accession>
<name>A0A841AB74_9MICO</name>
<dbReference type="RefSeq" id="WP_184325789.1">
    <property type="nucleotide sequence ID" value="NZ_JACHLZ010000001.1"/>
</dbReference>
<dbReference type="EMBL" id="JACHLZ010000001">
    <property type="protein sequence ID" value="MBB5832459.1"/>
    <property type="molecule type" value="Genomic_DNA"/>
</dbReference>
<evidence type="ECO:0000313" key="2">
    <source>
        <dbReference type="Proteomes" id="UP000588158"/>
    </source>
</evidence>
<evidence type="ECO:0008006" key="3">
    <source>
        <dbReference type="Google" id="ProtNLM"/>
    </source>
</evidence>
<dbReference type="AlphaFoldDB" id="A0A841AB74"/>
<sequence length="77" mass="8559">MEGRRVHITVDEKHREHMSEVVTHLEEHGFVVERVMVSLGMVTGTTANTAVLGEVEGVQRVMPDRVVTIAPPEAEIQ</sequence>
<comment type="caution">
    <text evidence="1">The sequence shown here is derived from an EMBL/GenBank/DDBJ whole genome shotgun (WGS) entry which is preliminary data.</text>
</comment>
<gene>
    <name evidence="1" type="ORF">HNR70_002272</name>
</gene>
<reference evidence="1 2" key="1">
    <citation type="submission" date="2020-08" db="EMBL/GenBank/DDBJ databases">
        <title>Sequencing the genomes of 1000 actinobacteria strains.</title>
        <authorList>
            <person name="Klenk H.-P."/>
        </authorList>
    </citation>
    <scope>NUCLEOTIDE SEQUENCE [LARGE SCALE GENOMIC DNA]</scope>
    <source>
        <strain evidence="1 2">DSM 28796</strain>
    </source>
</reference>
<proteinExistence type="predicted"/>
<protein>
    <recommendedName>
        <fullName evidence="3">Ketohydroxyglutarate aldolase</fullName>
    </recommendedName>
</protein>
<evidence type="ECO:0000313" key="1">
    <source>
        <dbReference type="EMBL" id="MBB5832459.1"/>
    </source>
</evidence>
<organism evidence="1 2">
    <name type="scientific">Brachybacterium aquaticum</name>
    <dbReference type="NCBI Taxonomy" id="1432564"/>
    <lineage>
        <taxon>Bacteria</taxon>
        <taxon>Bacillati</taxon>
        <taxon>Actinomycetota</taxon>
        <taxon>Actinomycetes</taxon>
        <taxon>Micrococcales</taxon>
        <taxon>Dermabacteraceae</taxon>
        <taxon>Brachybacterium</taxon>
    </lineage>
</organism>
<keyword evidence="2" id="KW-1185">Reference proteome</keyword>
<dbReference type="Proteomes" id="UP000588158">
    <property type="component" value="Unassembled WGS sequence"/>
</dbReference>